<dbReference type="KEGG" id="spap:H3Z74_02475"/>
<evidence type="ECO:0000256" key="1">
    <source>
        <dbReference type="SAM" id="MobiDB-lite"/>
    </source>
</evidence>
<reference evidence="2 3" key="1">
    <citation type="submission" date="2020-09" db="EMBL/GenBank/DDBJ databases">
        <title>Sphingomonas sp., a new species isolated from pork steak.</title>
        <authorList>
            <person name="Heidler von Heilborn D."/>
        </authorList>
    </citation>
    <scope>NUCLEOTIDE SEQUENCE [LARGE SCALE GENOMIC DNA]</scope>
    <source>
        <strain evidence="3">S8-3T</strain>
    </source>
</reference>
<dbReference type="Gene3D" id="3.40.50.150">
    <property type="entry name" value="Vaccinia Virus protein VP39"/>
    <property type="match status" value="1"/>
</dbReference>
<name>A0A7H0LKD1_9SPHN</name>
<organism evidence="2 3">
    <name type="scientific">Sphingomonas alpina</name>
    <dbReference type="NCBI Taxonomy" id="653931"/>
    <lineage>
        <taxon>Bacteria</taxon>
        <taxon>Pseudomonadati</taxon>
        <taxon>Pseudomonadota</taxon>
        <taxon>Alphaproteobacteria</taxon>
        <taxon>Sphingomonadales</taxon>
        <taxon>Sphingomonadaceae</taxon>
        <taxon>Sphingomonas</taxon>
    </lineage>
</organism>
<keyword evidence="3" id="KW-1185">Reference proteome</keyword>
<dbReference type="CDD" id="cd02440">
    <property type="entry name" value="AdoMet_MTases"/>
    <property type="match status" value="1"/>
</dbReference>
<sequence length="265" mass="28749">MQAILSRLRNRQEGEIAALILKNIRHGIAALSAEQRHRRAADRAFDRRWGTDTSRGVSVHDLGIDRSRIEQCNRYDPSSTAMLRDPVAALGIDPAIHHFIDYGAGKGRAMMLAIEMGFARVSGIELSTRLCDIATANISHFAAQHPGMPPVRMVAADAAAFMPDGGDIVAYFYNPFDATVMNMVRNRLEGALCRLTGRVVVIYANPEHGEVFADAPGWRQGPSTPGVATFVAESERFRWRALTGSGSDLSSGPSSPLSQGDGMTL</sequence>
<dbReference type="AlphaFoldDB" id="A0A7H0LKD1"/>
<evidence type="ECO:0000313" key="2">
    <source>
        <dbReference type="EMBL" id="QNQ10134.1"/>
    </source>
</evidence>
<feature type="compositionally biased region" description="Low complexity" evidence="1">
    <location>
        <begin position="244"/>
        <end position="265"/>
    </location>
</feature>
<protein>
    <recommendedName>
        <fullName evidence="4">Class I SAM-dependent methyltransferase</fullName>
    </recommendedName>
</protein>
<dbReference type="EMBL" id="CP061038">
    <property type="protein sequence ID" value="QNQ10134.1"/>
    <property type="molecule type" value="Genomic_DNA"/>
</dbReference>
<evidence type="ECO:0000313" key="3">
    <source>
        <dbReference type="Proteomes" id="UP000516148"/>
    </source>
</evidence>
<dbReference type="InterPro" id="IPR029063">
    <property type="entry name" value="SAM-dependent_MTases_sf"/>
</dbReference>
<accession>A0A7H0LKD1</accession>
<dbReference type="RefSeq" id="WP_187762438.1">
    <property type="nucleotide sequence ID" value="NZ_CP061038.1"/>
</dbReference>
<evidence type="ECO:0008006" key="4">
    <source>
        <dbReference type="Google" id="ProtNLM"/>
    </source>
</evidence>
<dbReference type="SUPFAM" id="SSF53335">
    <property type="entry name" value="S-adenosyl-L-methionine-dependent methyltransferases"/>
    <property type="match status" value="1"/>
</dbReference>
<dbReference type="Proteomes" id="UP000516148">
    <property type="component" value="Chromosome"/>
</dbReference>
<gene>
    <name evidence="2" type="ORF">H3Z74_02475</name>
</gene>
<feature type="region of interest" description="Disordered" evidence="1">
    <location>
        <begin position="243"/>
        <end position="265"/>
    </location>
</feature>
<proteinExistence type="predicted"/>